<dbReference type="Pfam" id="PF00549">
    <property type="entry name" value="Ligase_CoA"/>
    <property type="match status" value="1"/>
</dbReference>
<dbReference type="InterPro" id="IPR005811">
    <property type="entry name" value="SUCC_ACL_C"/>
</dbReference>
<dbReference type="Proteomes" id="UP001059824">
    <property type="component" value="Chromosome"/>
</dbReference>
<proteinExistence type="predicted"/>
<dbReference type="PIRSF" id="PIRSF001554">
    <property type="entry name" value="SucCS_beta"/>
    <property type="match status" value="1"/>
</dbReference>
<dbReference type="GO" id="GO:0006104">
    <property type="term" value="P:succinyl-CoA metabolic process"/>
    <property type="evidence" value="ECO:0007669"/>
    <property type="project" value="TreeGrafter"/>
</dbReference>
<reference evidence="7" key="1">
    <citation type="journal article" date="2021" name="Nat. Microbiol.">
        <title>Cocultivation of an ultrasmall environmental parasitic bacterium with lytic ability against bacteria associated with wastewater foams.</title>
        <authorList>
            <person name="Batinovic S."/>
            <person name="Rose J.J.A."/>
            <person name="Ratcliffe J."/>
            <person name="Seviour R.J."/>
            <person name="Petrovski S."/>
        </authorList>
    </citation>
    <scope>NUCLEOTIDE SEQUENCE</scope>
    <source>
        <strain evidence="7">JR1</strain>
    </source>
</reference>
<dbReference type="InterPro" id="IPR016102">
    <property type="entry name" value="Succinyl-CoA_synth-like"/>
</dbReference>
<gene>
    <name evidence="7" type="ORF">GII36_05835</name>
</gene>
<dbReference type="Gene3D" id="3.40.50.261">
    <property type="entry name" value="Succinyl-CoA synthetase domains"/>
    <property type="match status" value="1"/>
</dbReference>
<evidence type="ECO:0000313" key="7">
    <source>
        <dbReference type="EMBL" id="QHN43339.1"/>
    </source>
</evidence>
<dbReference type="InterPro" id="IPR013650">
    <property type="entry name" value="ATP-grasp_succ-CoA_synth-type"/>
</dbReference>
<dbReference type="SUPFAM" id="SSF52210">
    <property type="entry name" value="Succinyl-CoA synthetase domains"/>
    <property type="match status" value="1"/>
</dbReference>
<dbReference type="InterPro" id="IPR005809">
    <property type="entry name" value="Succ_CoA_ligase-like_bsu"/>
</dbReference>
<dbReference type="GO" id="GO:0006099">
    <property type="term" value="P:tricarboxylic acid cycle"/>
    <property type="evidence" value="ECO:0007669"/>
    <property type="project" value="InterPro"/>
</dbReference>
<evidence type="ECO:0000256" key="2">
    <source>
        <dbReference type="ARBA" id="ARBA00022723"/>
    </source>
</evidence>
<dbReference type="Gene3D" id="3.30.470.20">
    <property type="entry name" value="ATP-grasp fold, B domain"/>
    <property type="match status" value="1"/>
</dbReference>
<keyword evidence="8" id="KW-1185">Reference proteome</keyword>
<dbReference type="GO" id="GO:0042709">
    <property type="term" value="C:succinate-CoA ligase complex"/>
    <property type="evidence" value="ECO:0007669"/>
    <property type="project" value="TreeGrafter"/>
</dbReference>
<protein>
    <recommendedName>
        <fullName evidence="6">ATP-grasp domain-containing protein</fullName>
    </recommendedName>
</protein>
<keyword evidence="2" id="KW-0479">Metal-binding</keyword>
<dbReference type="PANTHER" id="PTHR11815:SF10">
    <property type="entry name" value="SUCCINATE--COA LIGASE [GDP-FORMING] SUBUNIT BETA, MITOCHONDRIAL"/>
    <property type="match status" value="1"/>
</dbReference>
<dbReference type="RefSeq" id="WP_260763421.1">
    <property type="nucleotide sequence ID" value="NZ_CP045921.1"/>
</dbReference>
<dbReference type="PROSITE" id="PS50975">
    <property type="entry name" value="ATP_GRASP"/>
    <property type="match status" value="1"/>
</dbReference>
<dbReference type="InterPro" id="IPR013815">
    <property type="entry name" value="ATP_grasp_subdomain_1"/>
</dbReference>
<evidence type="ECO:0000256" key="1">
    <source>
        <dbReference type="ARBA" id="ARBA00022598"/>
    </source>
</evidence>
<dbReference type="AlphaFoldDB" id="A0A857MQ10"/>
<keyword evidence="1" id="KW-0436">Ligase</keyword>
<organism evidence="7 8">
    <name type="scientific">Candidatus Mycosynbacter amalyticus</name>
    <dbReference type="NCBI Taxonomy" id="2665156"/>
    <lineage>
        <taxon>Bacteria</taxon>
        <taxon>Candidatus Saccharimonadota</taxon>
        <taxon>Candidatus Saccharimonadota incertae sedis</taxon>
        <taxon>Candidatus Mycosynbacter</taxon>
    </lineage>
</organism>
<keyword evidence="5" id="KW-0067">ATP-binding</keyword>
<evidence type="ECO:0000256" key="3">
    <source>
        <dbReference type="ARBA" id="ARBA00022741"/>
    </source>
</evidence>
<accession>A0A857MQ10</accession>
<dbReference type="GO" id="GO:0004775">
    <property type="term" value="F:succinate-CoA ligase (ADP-forming) activity"/>
    <property type="evidence" value="ECO:0007669"/>
    <property type="project" value="TreeGrafter"/>
</dbReference>
<evidence type="ECO:0000256" key="5">
    <source>
        <dbReference type="PROSITE-ProRule" id="PRU00409"/>
    </source>
</evidence>
<evidence type="ECO:0000313" key="8">
    <source>
        <dbReference type="Proteomes" id="UP001059824"/>
    </source>
</evidence>
<dbReference type="PANTHER" id="PTHR11815">
    <property type="entry name" value="SUCCINYL-COA SYNTHETASE BETA CHAIN"/>
    <property type="match status" value="1"/>
</dbReference>
<keyword evidence="4" id="KW-0460">Magnesium</keyword>
<dbReference type="Pfam" id="PF08442">
    <property type="entry name" value="ATP-grasp_2"/>
    <property type="match status" value="1"/>
</dbReference>
<dbReference type="SUPFAM" id="SSF56059">
    <property type="entry name" value="Glutathione synthetase ATP-binding domain-like"/>
    <property type="match status" value="1"/>
</dbReference>
<name>A0A857MQ10_9BACT</name>
<feature type="domain" description="ATP-grasp" evidence="6">
    <location>
        <begin position="9"/>
        <end position="207"/>
    </location>
</feature>
<dbReference type="GO" id="GO:0046872">
    <property type="term" value="F:metal ion binding"/>
    <property type="evidence" value="ECO:0007669"/>
    <property type="project" value="UniProtKB-KW"/>
</dbReference>
<dbReference type="InterPro" id="IPR011761">
    <property type="entry name" value="ATP-grasp"/>
</dbReference>
<dbReference type="EMBL" id="CP045921">
    <property type="protein sequence ID" value="QHN43339.1"/>
    <property type="molecule type" value="Genomic_DNA"/>
</dbReference>
<keyword evidence="3 5" id="KW-0547">Nucleotide-binding</keyword>
<evidence type="ECO:0000256" key="4">
    <source>
        <dbReference type="ARBA" id="ARBA00022842"/>
    </source>
</evidence>
<dbReference type="KEGG" id="mama:GII36_05835"/>
<dbReference type="GO" id="GO:0005524">
    <property type="term" value="F:ATP binding"/>
    <property type="evidence" value="ECO:0007669"/>
    <property type="project" value="UniProtKB-UniRule"/>
</dbReference>
<sequence length="354" mass="38280">MRLLEYEAKRLLATSGIAVPNSQLLHTPDELPEVFPAVIKAQVLTGRRNKFGGIQLVREQGKLAEAVRSVFVADIDGYTATSVLAEELLDIDREFYLNVSVDRDEQAIVLMAHKDGGVDIESQPLDAFFREVADDTTETQALRLAEYLGLESQEFALGELIGKIVGCMRTQDALLCEINPLVLTRSGILVAADCKMELDNAASFRHPDWDFYDKPTSANFVELDKQGVVATIANGAGLAMATVDAVSAAGYSPTNFLDIGGGASKDTVLAAFHELMTYPLLDAIVINIFAGITRCDEVARAILAAREEIANLPQLYIRLDGTNVDQAKEILAESQLPLYPSLGEAVAAIGAHNV</sequence>
<evidence type="ECO:0000259" key="6">
    <source>
        <dbReference type="PROSITE" id="PS50975"/>
    </source>
</evidence>
<dbReference type="Gene3D" id="3.30.1490.20">
    <property type="entry name" value="ATP-grasp fold, A domain"/>
    <property type="match status" value="1"/>
</dbReference>